<accession>Q0G565</accession>
<sequence length="95" mass="10277">MLGARPIDAHAAHRVFGGEIVLWRGFELLAAALATEVEDPAVMFARWLSGFRVDRHAADGITNGGYFLAVSGLRMIVMLVLVCVFNALVHASPRS</sequence>
<protein>
    <submittedName>
        <fullName evidence="2">Uncharacterized protein</fullName>
    </submittedName>
</protein>
<organism evidence="2 3">
    <name type="scientific">Fulvimarina pelagi HTCC2506</name>
    <dbReference type="NCBI Taxonomy" id="314231"/>
    <lineage>
        <taxon>Bacteria</taxon>
        <taxon>Pseudomonadati</taxon>
        <taxon>Pseudomonadota</taxon>
        <taxon>Alphaproteobacteria</taxon>
        <taxon>Hyphomicrobiales</taxon>
        <taxon>Aurantimonadaceae</taxon>
        <taxon>Fulvimarina</taxon>
    </lineage>
</organism>
<dbReference type="AlphaFoldDB" id="Q0G565"/>
<name>Q0G565_9HYPH</name>
<keyword evidence="1" id="KW-0472">Membrane</keyword>
<evidence type="ECO:0000256" key="1">
    <source>
        <dbReference type="SAM" id="Phobius"/>
    </source>
</evidence>
<keyword evidence="3" id="KW-1185">Reference proteome</keyword>
<comment type="caution">
    <text evidence="2">The sequence shown here is derived from an EMBL/GenBank/DDBJ whole genome shotgun (WGS) entry which is preliminary data.</text>
</comment>
<dbReference type="Proteomes" id="UP000004310">
    <property type="component" value="Unassembled WGS sequence"/>
</dbReference>
<gene>
    <name evidence="2" type="ORF">FP2506_10156</name>
</gene>
<feature type="transmembrane region" description="Helical" evidence="1">
    <location>
        <begin position="66"/>
        <end position="89"/>
    </location>
</feature>
<keyword evidence="1" id="KW-0812">Transmembrane</keyword>
<evidence type="ECO:0000313" key="2">
    <source>
        <dbReference type="EMBL" id="EAU43199.1"/>
    </source>
</evidence>
<evidence type="ECO:0000313" key="3">
    <source>
        <dbReference type="Proteomes" id="UP000004310"/>
    </source>
</evidence>
<keyword evidence="1" id="KW-1133">Transmembrane helix</keyword>
<proteinExistence type="predicted"/>
<reference evidence="2 3" key="1">
    <citation type="journal article" date="2010" name="J. Bacteriol.">
        <title>Genome sequence of Fulvimarina pelagi HTCC2506T, a Mn(II)-oxidizing alphaproteobacterium possessing an aerobic anoxygenic photosynthetic gene cluster and Xanthorhodopsin.</title>
        <authorList>
            <person name="Kang I."/>
            <person name="Oh H.M."/>
            <person name="Lim S.I."/>
            <person name="Ferriera S."/>
            <person name="Giovannoni S.J."/>
            <person name="Cho J.C."/>
        </authorList>
    </citation>
    <scope>NUCLEOTIDE SEQUENCE [LARGE SCALE GENOMIC DNA]</scope>
    <source>
        <strain evidence="2 3">HTCC2506</strain>
    </source>
</reference>
<dbReference type="EMBL" id="AATP01000001">
    <property type="protein sequence ID" value="EAU43199.1"/>
    <property type="molecule type" value="Genomic_DNA"/>
</dbReference>
<dbReference type="HOGENOM" id="CLU_2368774_0_0_5"/>